<accession>A0A1Q9EWK9</accession>
<evidence type="ECO:0000313" key="2">
    <source>
        <dbReference type="EMBL" id="OLQ11826.1"/>
    </source>
</evidence>
<proteinExistence type="predicted"/>
<dbReference type="Gene3D" id="2.130.10.30">
    <property type="entry name" value="Regulator of chromosome condensation 1/beta-lactamase-inhibitor protein II"/>
    <property type="match status" value="1"/>
</dbReference>
<dbReference type="SUPFAM" id="SSF50985">
    <property type="entry name" value="RCC1/BLIP-II"/>
    <property type="match status" value="1"/>
</dbReference>
<evidence type="ECO:0008006" key="4">
    <source>
        <dbReference type="Google" id="ProtNLM"/>
    </source>
</evidence>
<protein>
    <recommendedName>
        <fullName evidence="4">E3 ubiquitin-protein ligase HERC2</fullName>
    </recommendedName>
</protein>
<feature type="region of interest" description="Disordered" evidence="1">
    <location>
        <begin position="262"/>
        <end position="286"/>
    </location>
</feature>
<gene>
    <name evidence="2" type="ORF">AK812_SmicGene4292</name>
</gene>
<sequence>MSITVDVGLLSGKTASVKAGLDEEVGALKRRAQIALGVGGGRLVDSSGSVLDACAPIRCTRLRNGELLALHISRIQVQASCLSFAAILGDGSVVTWGRAEHGGNSSAVQDQLKNVQQIQASHFAFAAVLADGSVVTWGSAASGGDSSAVQDQLKNVQQIQASNGAFAAIVGDGSVVTWGDAVDGGDSSAVQDQLKNVQQIQTSNGAFAAIVGDGSVVTWGCSAHGGDSSAVQASSDALVRLQNGQDLAVSMEEGNCLKIAGPFSGLPKSEEEDETGDVSDAADPSGAFRPLRGSIGEFGFGEKVLVDLRPRVQTSAVWPLQASVPSLGIPFRGQAARLVALRTIVENEDVRGLPGPDVLGVTRDGGLFSKSIRIQSETAMVNEDP</sequence>
<dbReference type="EMBL" id="LSRX01000053">
    <property type="protein sequence ID" value="OLQ11826.1"/>
    <property type="molecule type" value="Genomic_DNA"/>
</dbReference>
<evidence type="ECO:0000256" key="1">
    <source>
        <dbReference type="SAM" id="MobiDB-lite"/>
    </source>
</evidence>
<organism evidence="2 3">
    <name type="scientific">Symbiodinium microadriaticum</name>
    <name type="common">Dinoflagellate</name>
    <name type="synonym">Zooxanthella microadriatica</name>
    <dbReference type="NCBI Taxonomy" id="2951"/>
    <lineage>
        <taxon>Eukaryota</taxon>
        <taxon>Sar</taxon>
        <taxon>Alveolata</taxon>
        <taxon>Dinophyceae</taxon>
        <taxon>Suessiales</taxon>
        <taxon>Symbiodiniaceae</taxon>
        <taxon>Symbiodinium</taxon>
    </lineage>
</organism>
<dbReference type="InterPro" id="IPR009091">
    <property type="entry name" value="RCC1/BLIP-II"/>
</dbReference>
<dbReference type="Proteomes" id="UP000186817">
    <property type="component" value="Unassembled WGS sequence"/>
</dbReference>
<keyword evidence="3" id="KW-1185">Reference proteome</keyword>
<evidence type="ECO:0000313" key="3">
    <source>
        <dbReference type="Proteomes" id="UP000186817"/>
    </source>
</evidence>
<reference evidence="2 3" key="1">
    <citation type="submission" date="2016-02" db="EMBL/GenBank/DDBJ databases">
        <title>Genome analysis of coral dinoflagellate symbionts highlights evolutionary adaptations to a symbiotic lifestyle.</title>
        <authorList>
            <person name="Aranda M."/>
            <person name="Li Y."/>
            <person name="Liew Y.J."/>
            <person name="Baumgarten S."/>
            <person name="Simakov O."/>
            <person name="Wilson M."/>
            <person name="Piel J."/>
            <person name="Ashoor H."/>
            <person name="Bougouffa S."/>
            <person name="Bajic V.B."/>
            <person name="Ryu T."/>
            <person name="Ravasi T."/>
            <person name="Bayer T."/>
            <person name="Micklem G."/>
            <person name="Kim H."/>
            <person name="Bhak J."/>
            <person name="Lajeunesse T.C."/>
            <person name="Voolstra C.R."/>
        </authorList>
    </citation>
    <scope>NUCLEOTIDE SEQUENCE [LARGE SCALE GENOMIC DNA]</scope>
    <source>
        <strain evidence="2 3">CCMP2467</strain>
    </source>
</reference>
<name>A0A1Q9EWK9_SYMMI</name>
<comment type="caution">
    <text evidence="2">The sequence shown here is derived from an EMBL/GenBank/DDBJ whole genome shotgun (WGS) entry which is preliminary data.</text>
</comment>
<dbReference type="AlphaFoldDB" id="A0A1Q9EWK9"/>